<evidence type="ECO:0000313" key="2">
    <source>
        <dbReference type="Proteomes" id="UP000032541"/>
    </source>
</evidence>
<comment type="caution">
    <text evidence="1">The sequence shown here is derived from an EMBL/GenBank/DDBJ whole genome shotgun (WGS) entry which is preliminary data.</text>
</comment>
<protein>
    <recommendedName>
        <fullName evidence="3">DUF2971 domain-containing protein</fullName>
    </recommendedName>
</protein>
<accession>A0AAP0YUY2</accession>
<evidence type="ECO:0000313" key="1">
    <source>
        <dbReference type="EMBL" id="KJJ87287.1"/>
    </source>
</evidence>
<name>A0AAP0YUY2_PREIN</name>
<evidence type="ECO:0008006" key="3">
    <source>
        <dbReference type="Google" id="ProtNLM"/>
    </source>
</evidence>
<reference evidence="1 2" key="1">
    <citation type="journal article" date="2015" name="BMC Genomics">
        <title>Comparative genome analysis of Prevotella intermedia strain isolated from infected root canal reveals features related to pathogenicity and adaptation.</title>
        <authorList>
            <person name="Ruan Y."/>
            <person name="Shen L."/>
            <person name="Zou Y."/>
            <person name="Qi Z."/>
            <person name="Yin J."/>
            <person name="Jiang J."/>
            <person name="Guo L."/>
            <person name="He L."/>
            <person name="Chen Z."/>
            <person name="Tang Z."/>
            <person name="Qin S."/>
        </authorList>
    </citation>
    <scope>NUCLEOTIDE SEQUENCE [LARGE SCALE GENOMIC DNA]</scope>
    <source>
        <strain evidence="1 2">ZT</strain>
    </source>
</reference>
<gene>
    <name evidence="1" type="ORF">M573_108060</name>
</gene>
<dbReference type="Pfam" id="PF11185">
    <property type="entry name" value="DUF2971"/>
    <property type="match status" value="1"/>
</dbReference>
<dbReference type="RefSeq" id="WP_045167332.1">
    <property type="nucleotide sequence ID" value="NZ_ATMK01000008.1"/>
</dbReference>
<proteinExistence type="predicted"/>
<dbReference type="EMBL" id="ATMK01000008">
    <property type="protein sequence ID" value="KJJ87287.1"/>
    <property type="molecule type" value="Genomic_DNA"/>
</dbReference>
<organism evidence="1 2">
    <name type="scientific">Prevotella intermedia ZT</name>
    <dbReference type="NCBI Taxonomy" id="1347790"/>
    <lineage>
        <taxon>Bacteria</taxon>
        <taxon>Pseudomonadati</taxon>
        <taxon>Bacteroidota</taxon>
        <taxon>Bacteroidia</taxon>
        <taxon>Bacteroidales</taxon>
        <taxon>Prevotellaceae</taxon>
        <taxon>Prevotella</taxon>
    </lineage>
</organism>
<dbReference type="AlphaFoldDB" id="A0AAP0YUY2"/>
<dbReference type="InterPro" id="IPR021352">
    <property type="entry name" value="DUF2971"/>
</dbReference>
<sequence length="407" mass="48323">MKAFTQNEQIKSFLYLHAKIRDKKEAEYVINTLEEFRNDWENLRNPWFERTFPLVYITYGQACMELNDYDKAISILNEGADKLEHSDFKYFFLEKVRLYDLLSKSYIHKGNKDKAYTASLNSVYNELYAINNTHHNDFEFYGFRDFNEYSLADIANETISLCSVDLFNDPVDTAFFPWMHYKQEMAKNQNEKDYLKIQEVAYKNIRARCLVRNIPLPYKEGIDYPIYLPFQKEYANTVMWAHYANYHKGFCVKYCIPSSFTMTEPEDGRILMLMPMSYTERFPLMDCGEINDSLTFKEAFFTKQKTWEYEHEHRLLYFDKQGSPDFPTPQLPKGCIKAIYIGVKCSEENKNKIFKAIKNKPDIEVFQMQISSQDIYKLKAVKIENPVPQNTKCRLLTCFAKIIKKLF</sequence>
<dbReference type="Proteomes" id="UP000032541">
    <property type="component" value="Unassembled WGS sequence"/>
</dbReference>